<dbReference type="EMBL" id="AL954747">
    <property type="protein sequence ID" value="CAD86447.1"/>
    <property type="molecule type" value="Genomic_DNA"/>
</dbReference>
<keyword evidence="2" id="KW-1185">Reference proteome</keyword>
<dbReference type="AlphaFoldDB" id="Q82S28"/>
<accession>Q82S28</accession>
<evidence type="ECO:0000313" key="2">
    <source>
        <dbReference type="Proteomes" id="UP000001416"/>
    </source>
</evidence>
<protein>
    <submittedName>
        <fullName evidence="1">Uncharacterized protein</fullName>
    </submittedName>
</protein>
<dbReference type="eggNOG" id="ENOG502Z7SB">
    <property type="taxonomic scope" value="Bacteria"/>
</dbReference>
<dbReference type="KEGG" id="neu:NE2535"/>
<dbReference type="RefSeq" id="WP_011112988.1">
    <property type="nucleotide sequence ID" value="NC_004757.1"/>
</dbReference>
<sequence>MNDAENLTKLLGHLPPAVFREFMADEFSLAMPDLDTKKTKKEQREQMEVALSALGVSERQRIEEVAERIVLLSDGAGQDVIDGFKDDIFDDAAREAFAAIPNQYQRALWLHVNEPVIFEEALNARQADVFRQSASCLAVLDDAAAKTAFHQTVAQQLGCSDDAVAIQIFKRLRPDTQTGEDVDLYQISIHHNRPPEIIDCVQASELVPQEVIRAVSSHITYEPANGHLEVLSKDTDGREALARIVADSLLQSPITGEKIPLKQYDYQSLAAPRNFDIASEPVTSVKVVELGYSAANGRSLLVKTWTKDADDIYTAARSLINPTFDFRDHHLNYAKLSIKLKKVGKDRARAITVILRDDNKCNIKTKREKDQALWAGVLNFWFIGRVFDRVRQ</sequence>
<evidence type="ECO:0000313" key="1">
    <source>
        <dbReference type="EMBL" id="CAD86447.1"/>
    </source>
</evidence>
<dbReference type="HOGENOM" id="CLU_672428_0_0_4"/>
<dbReference type="OrthoDB" id="7052907at2"/>
<reference evidence="1 2" key="1">
    <citation type="journal article" date="2003" name="J. Bacteriol.">
        <title>Complete genome sequence of the ammonia-oxidizing bacterium and obligate chemolithoautotroph Nitrosomonas europaea.</title>
        <authorList>
            <person name="Chain P."/>
            <person name="Lamerdin J."/>
            <person name="Larimer F."/>
            <person name="Regala W."/>
            <person name="Land M."/>
            <person name="Hauser L."/>
            <person name="Hooper A."/>
            <person name="Klotz M."/>
            <person name="Norton J."/>
            <person name="Sayavedra-Soto L."/>
            <person name="Arciero D."/>
            <person name="Hommes N."/>
            <person name="Whittaker M."/>
            <person name="Arp D."/>
        </authorList>
    </citation>
    <scope>NUCLEOTIDE SEQUENCE [LARGE SCALE GENOMIC DNA]</scope>
    <source>
        <strain evidence="2">ATCC 19718 / CIP 103999 / KCTC 2705 / NBRC 14298</strain>
    </source>
</reference>
<organism evidence="1 2">
    <name type="scientific">Nitrosomonas europaea (strain ATCC 19718 / CIP 103999 / KCTC 2705 / NBRC 14298)</name>
    <dbReference type="NCBI Taxonomy" id="228410"/>
    <lineage>
        <taxon>Bacteria</taxon>
        <taxon>Pseudomonadati</taxon>
        <taxon>Pseudomonadota</taxon>
        <taxon>Betaproteobacteria</taxon>
        <taxon>Nitrosomonadales</taxon>
        <taxon>Nitrosomonadaceae</taxon>
        <taxon>Nitrosomonas</taxon>
    </lineage>
</organism>
<dbReference type="GeneID" id="87105662"/>
<proteinExistence type="predicted"/>
<gene>
    <name evidence="1" type="ordered locus">NE2535</name>
</gene>
<name>Q82S28_NITEU</name>
<dbReference type="Proteomes" id="UP000001416">
    <property type="component" value="Chromosome"/>
</dbReference>
<dbReference type="STRING" id="228410.NE2535"/>